<sequence>MGKYLMLPLIAVAISLVSCNDDNEESSFQSQNDFTQDILSQTVLEGSWQEKAKPDNIISFDESSFTMSLSSNSALDNIDEECVNISVKGNYHFDGSKLYLSGSYQKDAFSEDCVKGDVYSLQEFSYELVSDKELKITNSSLSPSTMTLVKN</sequence>
<comment type="caution">
    <text evidence="1">The sequence shown here is derived from an EMBL/GenBank/DDBJ whole genome shotgun (WGS) entry which is preliminary data.</text>
</comment>
<evidence type="ECO:0008006" key="3">
    <source>
        <dbReference type="Google" id="ProtNLM"/>
    </source>
</evidence>
<protein>
    <recommendedName>
        <fullName evidence="3">Lipocalin-like domain-containing protein</fullName>
    </recommendedName>
</protein>
<dbReference type="Proteomes" id="UP001185092">
    <property type="component" value="Unassembled WGS sequence"/>
</dbReference>
<evidence type="ECO:0000313" key="1">
    <source>
        <dbReference type="EMBL" id="MDR6241775.1"/>
    </source>
</evidence>
<dbReference type="EMBL" id="JAVDQD010000011">
    <property type="protein sequence ID" value="MDR6241775.1"/>
    <property type="molecule type" value="Genomic_DNA"/>
</dbReference>
<dbReference type="PROSITE" id="PS51257">
    <property type="entry name" value="PROKAR_LIPOPROTEIN"/>
    <property type="match status" value="1"/>
</dbReference>
<dbReference type="AlphaFoldDB" id="A0AAE3XSP5"/>
<dbReference type="RefSeq" id="WP_309942856.1">
    <property type="nucleotide sequence ID" value="NZ_AP025309.1"/>
</dbReference>
<reference evidence="1" key="1">
    <citation type="submission" date="2023-07" db="EMBL/GenBank/DDBJ databases">
        <title>Genomic Encyclopedia of Type Strains, Phase IV (KMG-IV): sequencing the most valuable type-strain genomes for metagenomic binning, comparative biology and taxonomic classification.</title>
        <authorList>
            <person name="Goeker M."/>
        </authorList>
    </citation>
    <scope>NUCLEOTIDE SEQUENCE</scope>
    <source>
        <strain evidence="1">DSM 26174</strain>
    </source>
</reference>
<evidence type="ECO:0000313" key="2">
    <source>
        <dbReference type="Proteomes" id="UP001185092"/>
    </source>
</evidence>
<proteinExistence type="predicted"/>
<organism evidence="1 2">
    <name type="scientific">Aureibacter tunicatorum</name>
    <dbReference type="NCBI Taxonomy" id="866807"/>
    <lineage>
        <taxon>Bacteria</taxon>
        <taxon>Pseudomonadati</taxon>
        <taxon>Bacteroidota</taxon>
        <taxon>Cytophagia</taxon>
        <taxon>Cytophagales</taxon>
        <taxon>Persicobacteraceae</taxon>
        <taxon>Aureibacter</taxon>
    </lineage>
</organism>
<gene>
    <name evidence="1" type="ORF">HNQ88_004862</name>
</gene>
<keyword evidence="2" id="KW-1185">Reference proteome</keyword>
<accession>A0AAE3XSP5</accession>
<name>A0AAE3XSP5_9BACT</name>